<evidence type="ECO:0000256" key="5">
    <source>
        <dbReference type="ARBA" id="ARBA00022622"/>
    </source>
</evidence>
<dbReference type="Proteomes" id="UP001305414">
    <property type="component" value="Unassembled WGS sequence"/>
</dbReference>
<feature type="domain" description="CFEM" evidence="11">
    <location>
        <begin position="5"/>
        <end position="117"/>
    </location>
</feature>
<feature type="binding site" description="axial binding residue" evidence="9">
    <location>
        <position position="51"/>
    </location>
    <ligand>
        <name>heme</name>
        <dbReference type="ChEBI" id="CHEBI:30413"/>
    </ligand>
    <ligandPart>
        <name>Fe</name>
        <dbReference type="ChEBI" id="CHEBI:18248"/>
    </ligandPart>
</feature>
<dbReference type="EMBL" id="JAWHQM010000015">
    <property type="protein sequence ID" value="KAK5630239.1"/>
    <property type="molecule type" value="Genomic_DNA"/>
</dbReference>
<feature type="disulfide bond" evidence="9">
    <location>
        <begin position="47"/>
        <end position="54"/>
    </location>
</feature>
<reference evidence="12 13" key="1">
    <citation type="submission" date="2023-10" db="EMBL/GenBank/DDBJ databases">
        <title>Draft genome sequence of Xylaria bambusicola isolate GMP-LS, the root and basal stem rot pathogen of sugarcane in Indonesia.</title>
        <authorList>
            <person name="Selvaraj P."/>
            <person name="Muralishankar V."/>
            <person name="Muruganantham S."/>
            <person name="Sp S."/>
            <person name="Haryani S."/>
            <person name="Lau K.J.X."/>
            <person name="Naqvi N.I."/>
        </authorList>
    </citation>
    <scope>NUCLEOTIDE SEQUENCE [LARGE SCALE GENOMIC DNA]</scope>
    <source>
        <strain evidence="12">GMP-LS</strain>
    </source>
</reference>
<evidence type="ECO:0000313" key="13">
    <source>
        <dbReference type="Proteomes" id="UP001305414"/>
    </source>
</evidence>
<evidence type="ECO:0000259" key="11">
    <source>
        <dbReference type="PROSITE" id="PS52012"/>
    </source>
</evidence>
<evidence type="ECO:0000313" key="12">
    <source>
        <dbReference type="EMBL" id="KAK5630239.1"/>
    </source>
</evidence>
<dbReference type="PROSITE" id="PS52012">
    <property type="entry name" value="CFEM"/>
    <property type="match status" value="1"/>
</dbReference>
<evidence type="ECO:0000256" key="6">
    <source>
        <dbReference type="ARBA" id="ARBA00022729"/>
    </source>
</evidence>
<evidence type="ECO:0000256" key="10">
    <source>
        <dbReference type="SAM" id="SignalP"/>
    </source>
</evidence>
<keyword evidence="4" id="KW-0964">Secreted</keyword>
<proteinExistence type="inferred from homology"/>
<keyword evidence="5" id="KW-0472">Membrane</keyword>
<evidence type="ECO:0000256" key="7">
    <source>
        <dbReference type="ARBA" id="ARBA00023157"/>
    </source>
</evidence>
<keyword evidence="9" id="KW-0349">Heme</keyword>
<keyword evidence="13" id="KW-1185">Reference proteome</keyword>
<evidence type="ECO:0000256" key="2">
    <source>
        <dbReference type="ARBA" id="ARBA00004613"/>
    </source>
</evidence>
<organism evidence="12 13">
    <name type="scientific">Xylaria bambusicola</name>
    <dbReference type="NCBI Taxonomy" id="326684"/>
    <lineage>
        <taxon>Eukaryota</taxon>
        <taxon>Fungi</taxon>
        <taxon>Dikarya</taxon>
        <taxon>Ascomycota</taxon>
        <taxon>Pezizomycotina</taxon>
        <taxon>Sordariomycetes</taxon>
        <taxon>Xylariomycetidae</taxon>
        <taxon>Xylariales</taxon>
        <taxon>Xylariaceae</taxon>
        <taxon>Xylaria</taxon>
    </lineage>
</organism>
<dbReference type="Pfam" id="PF05730">
    <property type="entry name" value="CFEM"/>
    <property type="match status" value="1"/>
</dbReference>
<evidence type="ECO:0000256" key="4">
    <source>
        <dbReference type="ARBA" id="ARBA00022525"/>
    </source>
</evidence>
<evidence type="ECO:0000256" key="3">
    <source>
        <dbReference type="ARBA" id="ARBA00010031"/>
    </source>
</evidence>
<name>A0AAN7URB0_9PEZI</name>
<comment type="subcellular location">
    <subcellularLocation>
        <location evidence="1">Membrane</location>
        <topology evidence="1">Lipid-anchor</topology>
        <topology evidence="1">GPI-anchor</topology>
    </subcellularLocation>
    <subcellularLocation>
        <location evidence="2">Secreted</location>
    </subcellularLocation>
</comment>
<dbReference type="GO" id="GO:0046872">
    <property type="term" value="F:metal ion binding"/>
    <property type="evidence" value="ECO:0007669"/>
    <property type="project" value="UniProtKB-UniRule"/>
</dbReference>
<dbReference type="GO" id="GO:0098552">
    <property type="term" value="C:side of membrane"/>
    <property type="evidence" value="ECO:0007669"/>
    <property type="project" value="UniProtKB-KW"/>
</dbReference>
<keyword evidence="9" id="KW-0408">Iron</keyword>
<feature type="chain" id="PRO_5043025148" description="CFEM domain-containing protein" evidence="10">
    <location>
        <begin position="18"/>
        <end position="148"/>
    </location>
</feature>
<accession>A0AAN7URB0</accession>
<keyword evidence="8" id="KW-0449">Lipoprotein</keyword>
<gene>
    <name evidence="12" type="ORF">RRF57_005954</name>
</gene>
<keyword evidence="5" id="KW-0336">GPI-anchor</keyword>
<dbReference type="GO" id="GO:0005576">
    <property type="term" value="C:extracellular region"/>
    <property type="evidence" value="ECO:0007669"/>
    <property type="project" value="UniProtKB-SubCell"/>
</dbReference>
<feature type="signal peptide" evidence="10">
    <location>
        <begin position="1"/>
        <end position="17"/>
    </location>
</feature>
<dbReference type="InterPro" id="IPR008427">
    <property type="entry name" value="Extracellular_membr_CFEM_dom"/>
</dbReference>
<evidence type="ECO:0000256" key="1">
    <source>
        <dbReference type="ARBA" id="ARBA00004589"/>
    </source>
</evidence>
<keyword evidence="6 10" id="KW-0732">Signal</keyword>
<comment type="similarity">
    <text evidence="3">Belongs to the RBT5 family.</text>
</comment>
<protein>
    <recommendedName>
        <fullName evidence="11">CFEM domain-containing protein</fullName>
    </recommendedName>
</protein>
<evidence type="ECO:0000256" key="8">
    <source>
        <dbReference type="ARBA" id="ARBA00023288"/>
    </source>
</evidence>
<keyword evidence="7 9" id="KW-1015">Disulfide bond</keyword>
<evidence type="ECO:0000256" key="9">
    <source>
        <dbReference type="PROSITE-ProRule" id="PRU01356"/>
    </source>
</evidence>
<sequence length="148" mass="14810">MQFKVAALSLFAAAVTAQNSTSLPELVSNLPTCAIPCFESGASAAGCSTTDFNCLCGSGKDTFISSAGTCVVTHCDSDQLSTAIKTATQLCTEVSDNPDPSEVASASAIVTSALGAAKATSSSEPDSAAYRPEISLTFMGAIAALLAL</sequence>
<dbReference type="AlphaFoldDB" id="A0AAN7URB0"/>
<keyword evidence="5" id="KW-0325">Glycoprotein</keyword>
<comment type="caution">
    <text evidence="12">The sequence shown here is derived from an EMBL/GenBank/DDBJ whole genome shotgun (WGS) entry which is preliminary data.</text>
</comment>
<keyword evidence="9" id="KW-0479">Metal-binding</keyword>
<comment type="caution">
    <text evidence="9">Lacks conserved residue(s) required for the propagation of feature annotation.</text>
</comment>
<dbReference type="SMART" id="SM00747">
    <property type="entry name" value="CFEM"/>
    <property type="match status" value="1"/>
</dbReference>